<organism evidence="1 2">
    <name type="scientific">Cirrhinus molitorella</name>
    <name type="common">mud carp</name>
    <dbReference type="NCBI Taxonomy" id="172907"/>
    <lineage>
        <taxon>Eukaryota</taxon>
        <taxon>Metazoa</taxon>
        <taxon>Chordata</taxon>
        <taxon>Craniata</taxon>
        <taxon>Vertebrata</taxon>
        <taxon>Euteleostomi</taxon>
        <taxon>Actinopterygii</taxon>
        <taxon>Neopterygii</taxon>
        <taxon>Teleostei</taxon>
        <taxon>Ostariophysi</taxon>
        <taxon>Cypriniformes</taxon>
        <taxon>Cyprinidae</taxon>
        <taxon>Labeoninae</taxon>
        <taxon>Labeonini</taxon>
        <taxon>Cirrhinus</taxon>
    </lineage>
</organism>
<dbReference type="Proteomes" id="UP001187343">
    <property type="component" value="Unassembled WGS sequence"/>
</dbReference>
<proteinExistence type="predicted"/>
<accession>A0AA88P8E2</accession>
<comment type="caution">
    <text evidence="1">The sequence shown here is derived from an EMBL/GenBank/DDBJ whole genome shotgun (WGS) entry which is preliminary data.</text>
</comment>
<gene>
    <name evidence="1" type="ORF">Q8A67_018024</name>
</gene>
<keyword evidence="2" id="KW-1185">Reference proteome</keyword>
<evidence type="ECO:0000313" key="1">
    <source>
        <dbReference type="EMBL" id="KAK2880756.1"/>
    </source>
</evidence>
<name>A0AA88P8E2_9TELE</name>
<dbReference type="EMBL" id="JAUYZG010000018">
    <property type="protein sequence ID" value="KAK2880756.1"/>
    <property type="molecule type" value="Genomic_DNA"/>
</dbReference>
<dbReference type="AlphaFoldDB" id="A0AA88P8E2"/>
<sequence length="275" mass="30232">MEQGGLWRSVNNSKQTPILWENCSPPSQAASNPLCGIKERAVILAAAPGEDSLMLIRSPWVSQALQNLAFKESPVLRVSHITALQWLFLISPVESACSTPVCIPTHACLAFFFVVVSQIVSHRDGAGLRLLVTKEHLHASHCCFLETNEEKQCLAYGSQFEILSDLGVLGYWVARFSERLESEKQLTILTTCCACGNGFQALSRAFAPLMSQRSPLCACETSDTNCARENNNFSVPLNSLPHRVPRNNGTFNYSLPSLSMSQHLDRAAPTRPLLS</sequence>
<evidence type="ECO:0000313" key="2">
    <source>
        <dbReference type="Proteomes" id="UP001187343"/>
    </source>
</evidence>
<reference evidence="1" key="1">
    <citation type="submission" date="2023-08" db="EMBL/GenBank/DDBJ databases">
        <title>Chromosome-level Genome Assembly of mud carp (Cirrhinus molitorella).</title>
        <authorList>
            <person name="Liu H."/>
        </authorList>
    </citation>
    <scope>NUCLEOTIDE SEQUENCE</scope>
    <source>
        <strain evidence="1">Prfri</strain>
        <tissue evidence="1">Muscle</tissue>
    </source>
</reference>
<protein>
    <submittedName>
        <fullName evidence="1">Uncharacterized protein</fullName>
    </submittedName>
</protein>